<dbReference type="Proteomes" id="UP000887581">
    <property type="component" value="Unplaced"/>
</dbReference>
<dbReference type="AlphaFoldDB" id="A0A915PBF3"/>
<accession>A0A915PBF3</accession>
<proteinExistence type="predicted"/>
<sequence length="186" mass="20983">MKTRPEKNNAENSPENSTTDTKSKKAAPDTPSKPTQKPTPVQLETRTVNLEHKKKSSSKKTNPTLKYLLLRSHMQINTTSDRLVLSERKEDSPSHISRCLRESDHQGRVRRSVITSSQIESSSVVVIVVSADMNFLMYKWGLSGLSCFSGSRHDYQQFIIEMTSDVAADTQVRSMRDLTFCAEFSV</sequence>
<evidence type="ECO:0000313" key="2">
    <source>
        <dbReference type="Proteomes" id="UP000887581"/>
    </source>
</evidence>
<feature type="compositionally biased region" description="Polar residues" evidence="1">
    <location>
        <begin position="32"/>
        <end position="48"/>
    </location>
</feature>
<protein>
    <submittedName>
        <fullName evidence="3">Uncharacterized protein</fullName>
    </submittedName>
</protein>
<name>A0A915PBF3_9BILA</name>
<feature type="compositionally biased region" description="Polar residues" evidence="1">
    <location>
        <begin position="10"/>
        <end position="20"/>
    </location>
</feature>
<feature type="region of interest" description="Disordered" evidence="1">
    <location>
        <begin position="1"/>
        <end position="64"/>
    </location>
</feature>
<evidence type="ECO:0000256" key="1">
    <source>
        <dbReference type="SAM" id="MobiDB-lite"/>
    </source>
</evidence>
<evidence type="ECO:0000313" key="3">
    <source>
        <dbReference type="WBParaSite" id="sdigi.contig1.g74.t1"/>
    </source>
</evidence>
<organism evidence="2 3">
    <name type="scientific">Setaria digitata</name>
    <dbReference type="NCBI Taxonomy" id="48799"/>
    <lineage>
        <taxon>Eukaryota</taxon>
        <taxon>Metazoa</taxon>
        <taxon>Ecdysozoa</taxon>
        <taxon>Nematoda</taxon>
        <taxon>Chromadorea</taxon>
        <taxon>Rhabditida</taxon>
        <taxon>Spirurina</taxon>
        <taxon>Spiruromorpha</taxon>
        <taxon>Filarioidea</taxon>
        <taxon>Setariidae</taxon>
        <taxon>Setaria</taxon>
    </lineage>
</organism>
<reference evidence="3" key="1">
    <citation type="submission" date="2022-11" db="UniProtKB">
        <authorList>
            <consortium name="WormBaseParasite"/>
        </authorList>
    </citation>
    <scope>IDENTIFICATION</scope>
</reference>
<dbReference type="WBParaSite" id="sdigi.contig1.g74.t1">
    <property type="protein sequence ID" value="sdigi.contig1.g74.t1"/>
    <property type="gene ID" value="sdigi.contig1.g74"/>
</dbReference>
<keyword evidence="2" id="KW-1185">Reference proteome</keyword>